<evidence type="ECO:0000313" key="2">
    <source>
        <dbReference type="Proteomes" id="UP001054252"/>
    </source>
</evidence>
<protein>
    <submittedName>
        <fullName evidence="1">Uncharacterized protein</fullName>
    </submittedName>
</protein>
<dbReference type="EMBL" id="BPVZ01000033">
    <property type="protein sequence ID" value="GKV11219.1"/>
    <property type="molecule type" value="Genomic_DNA"/>
</dbReference>
<dbReference type="AlphaFoldDB" id="A0AAV5JIL4"/>
<proteinExistence type="predicted"/>
<gene>
    <name evidence="1" type="ORF">SLEP1_g22488</name>
</gene>
<name>A0AAV5JIL4_9ROSI</name>
<evidence type="ECO:0000313" key="1">
    <source>
        <dbReference type="EMBL" id="GKV11219.1"/>
    </source>
</evidence>
<organism evidence="1 2">
    <name type="scientific">Rubroshorea leprosula</name>
    <dbReference type="NCBI Taxonomy" id="152421"/>
    <lineage>
        <taxon>Eukaryota</taxon>
        <taxon>Viridiplantae</taxon>
        <taxon>Streptophyta</taxon>
        <taxon>Embryophyta</taxon>
        <taxon>Tracheophyta</taxon>
        <taxon>Spermatophyta</taxon>
        <taxon>Magnoliopsida</taxon>
        <taxon>eudicotyledons</taxon>
        <taxon>Gunneridae</taxon>
        <taxon>Pentapetalae</taxon>
        <taxon>rosids</taxon>
        <taxon>malvids</taxon>
        <taxon>Malvales</taxon>
        <taxon>Dipterocarpaceae</taxon>
        <taxon>Rubroshorea</taxon>
    </lineage>
</organism>
<comment type="caution">
    <text evidence="1">The sequence shown here is derived from an EMBL/GenBank/DDBJ whole genome shotgun (WGS) entry which is preliminary data.</text>
</comment>
<reference evidence="1 2" key="1">
    <citation type="journal article" date="2021" name="Commun. Biol.">
        <title>The genome of Shorea leprosula (Dipterocarpaceae) highlights the ecological relevance of drought in aseasonal tropical rainforests.</title>
        <authorList>
            <person name="Ng K.K.S."/>
            <person name="Kobayashi M.J."/>
            <person name="Fawcett J.A."/>
            <person name="Hatakeyama M."/>
            <person name="Paape T."/>
            <person name="Ng C.H."/>
            <person name="Ang C.C."/>
            <person name="Tnah L.H."/>
            <person name="Lee C.T."/>
            <person name="Nishiyama T."/>
            <person name="Sese J."/>
            <person name="O'Brien M.J."/>
            <person name="Copetti D."/>
            <person name="Mohd Noor M.I."/>
            <person name="Ong R.C."/>
            <person name="Putra M."/>
            <person name="Sireger I.Z."/>
            <person name="Indrioko S."/>
            <person name="Kosugi Y."/>
            <person name="Izuno A."/>
            <person name="Isagi Y."/>
            <person name="Lee S.L."/>
            <person name="Shimizu K.K."/>
        </authorList>
    </citation>
    <scope>NUCLEOTIDE SEQUENCE [LARGE SCALE GENOMIC DNA]</scope>
    <source>
        <strain evidence="1">214</strain>
    </source>
</reference>
<keyword evidence="2" id="KW-1185">Reference proteome</keyword>
<sequence>MLNPTTGWTTLFSPPFLPTVFKHSSKPHPNPNSCSPIISTFRALRLGYEPRAELGPVCCARRRSGMKKRKKKKKKNMSIIRRLRCLNCTLNLPQERQFLCTHFWIRKR</sequence>
<dbReference type="Proteomes" id="UP001054252">
    <property type="component" value="Unassembled WGS sequence"/>
</dbReference>
<accession>A0AAV5JIL4</accession>